<name>A0ABV6MLX9_9PSEU</name>
<protein>
    <submittedName>
        <fullName evidence="3">Peptide ligase PGM1-related protein</fullName>
    </submittedName>
</protein>
<sequence length="443" mass="47446">MSKLIIANSRTEEMVGDLSLLTPAERVAGGWGAQRMFWFADDGDILVLPWIADDDYIDYVLGRTGVDRASLTLLVPSPGYLGAELLTPDRLTDPGLRAQLEQALTGREIDEIVTCYDDAYVIELARAVGIETALPGFAFSEQGGDALVNSKAAFRAVAAGIGVAIAPGAIAGRPELAEATIARILGNGDAVIVKKEFAGGGFGNEILATAEGVRPAGARKVVVLPDEQAIKDYVAERWSWLTGGRDDRLVIEQYFTDAVTVYSEFEVGERASELRGTGQILMEPVAIGEIVPPQGVSPEQHQELVDEGRRLCEAFRGLGYRGNISADAIRTSDGRIVFSETNGRLTGSTHLHITLRDRMLRPEHRGHRVMIERAAWTVPSFVAAVEALRAAGLEFDATTGTGVVLTGNYVDVNGIVMYCIVGEDYESAEAVIATIDALPVGSA</sequence>
<keyword evidence="1" id="KW-0067">ATP-binding</keyword>
<comment type="caution">
    <text evidence="3">The sequence shown here is derived from an EMBL/GenBank/DDBJ whole genome shotgun (WGS) entry which is preliminary data.</text>
</comment>
<organism evidence="3 4">
    <name type="scientific">Kutzneria chonburiensis</name>
    <dbReference type="NCBI Taxonomy" id="1483604"/>
    <lineage>
        <taxon>Bacteria</taxon>
        <taxon>Bacillati</taxon>
        <taxon>Actinomycetota</taxon>
        <taxon>Actinomycetes</taxon>
        <taxon>Pseudonocardiales</taxon>
        <taxon>Pseudonocardiaceae</taxon>
        <taxon>Kutzneria</taxon>
    </lineage>
</organism>
<evidence type="ECO:0000313" key="3">
    <source>
        <dbReference type="EMBL" id="MFC0541127.1"/>
    </source>
</evidence>
<keyword evidence="4" id="KW-1185">Reference proteome</keyword>
<dbReference type="Pfam" id="PF18105">
    <property type="entry name" value="PGM1_C"/>
    <property type="match status" value="1"/>
</dbReference>
<feature type="domain" description="ATP-grasp" evidence="2">
    <location>
        <begin position="155"/>
        <end position="371"/>
    </location>
</feature>
<dbReference type="EMBL" id="JBHLUD010000001">
    <property type="protein sequence ID" value="MFC0541127.1"/>
    <property type="molecule type" value="Genomic_DNA"/>
</dbReference>
<dbReference type="Pfam" id="PF18604">
    <property type="entry name" value="PreAtp-grasp"/>
    <property type="match status" value="1"/>
</dbReference>
<dbReference type="PROSITE" id="PS50975">
    <property type="entry name" value="ATP_GRASP"/>
    <property type="match status" value="1"/>
</dbReference>
<evidence type="ECO:0000259" key="2">
    <source>
        <dbReference type="PROSITE" id="PS50975"/>
    </source>
</evidence>
<accession>A0ABV6MLX9</accession>
<reference evidence="3 4" key="1">
    <citation type="submission" date="2024-09" db="EMBL/GenBank/DDBJ databases">
        <authorList>
            <person name="Sun Q."/>
            <person name="Mori K."/>
        </authorList>
    </citation>
    <scope>NUCLEOTIDE SEQUENCE [LARGE SCALE GENOMIC DNA]</scope>
    <source>
        <strain evidence="3 4">TBRC 1432</strain>
    </source>
</reference>
<gene>
    <name evidence="3" type="ORF">ACFFH7_06515</name>
</gene>
<dbReference type="Gene3D" id="3.30.470.20">
    <property type="entry name" value="ATP-grasp fold, B domain"/>
    <property type="match status" value="1"/>
</dbReference>
<dbReference type="Proteomes" id="UP001589810">
    <property type="component" value="Unassembled WGS sequence"/>
</dbReference>
<dbReference type="GO" id="GO:0016874">
    <property type="term" value="F:ligase activity"/>
    <property type="evidence" value="ECO:0007669"/>
    <property type="project" value="UniProtKB-KW"/>
</dbReference>
<dbReference type="RefSeq" id="WP_273939960.1">
    <property type="nucleotide sequence ID" value="NZ_CP097263.1"/>
</dbReference>
<dbReference type="InterPro" id="IPR040754">
    <property type="entry name" value="PreAtp-grasp"/>
</dbReference>
<evidence type="ECO:0000313" key="4">
    <source>
        <dbReference type="Proteomes" id="UP001589810"/>
    </source>
</evidence>
<dbReference type="InterPro" id="IPR011761">
    <property type="entry name" value="ATP-grasp"/>
</dbReference>
<evidence type="ECO:0000256" key="1">
    <source>
        <dbReference type="PROSITE-ProRule" id="PRU00409"/>
    </source>
</evidence>
<dbReference type="InterPro" id="IPR041356">
    <property type="entry name" value="PGM1_C"/>
</dbReference>
<dbReference type="SUPFAM" id="SSF56059">
    <property type="entry name" value="Glutathione synthetase ATP-binding domain-like"/>
    <property type="match status" value="1"/>
</dbReference>
<keyword evidence="3" id="KW-0436">Ligase</keyword>
<keyword evidence="1" id="KW-0547">Nucleotide-binding</keyword>
<proteinExistence type="predicted"/>